<comment type="caution">
    <text evidence="1">The sequence shown here is derived from an EMBL/GenBank/DDBJ whole genome shotgun (WGS) entry which is preliminary data.</text>
</comment>
<proteinExistence type="predicted"/>
<dbReference type="EMBL" id="AZHC01000006">
    <property type="protein sequence ID" value="OAA46918.1"/>
    <property type="molecule type" value="Genomic_DNA"/>
</dbReference>
<organism evidence="1 2">
    <name type="scientific">Metarhizium rileyi (strain RCEF 4871)</name>
    <name type="common">Nomuraea rileyi</name>
    <dbReference type="NCBI Taxonomy" id="1649241"/>
    <lineage>
        <taxon>Eukaryota</taxon>
        <taxon>Fungi</taxon>
        <taxon>Dikarya</taxon>
        <taxon>Ascomycota</taxon>
        <taxon>Pezizomycotina</taxon>
        <taxon>Sordariomycetes</taxon>
        <taxon>Hypocreomycetidae</taxon>
        <taxon>Hypocreales</taxon>
        <taxon>Clavicipitaceae</taxon>
        <taxon>Metarhizium</taxon>
    </lineage>
</organism>
<accession>A0A162JNV7</accession>
<dbReference type="AlphaFoldDB" id="A0A162JNV7"/>
<name>A0A162JNV7_METRR</name>
<gene>
    <name evidence="1" type="ORF">NOR_02554</name>
</gene>
<evidence type="ECO:0000313" key="2">
    <source>
        <dbReference type="Proteomes" id="UP000243498"/>
    </source>
</evidence>
<protein>
    <submittedName>
        <fullName evidence="1">Uncharacterized protein</fullName>
    </submittedName>
</protein>
<evidence type="ECO:0000313" key="1">
    <source>
        <dbReference type="EMBL" id="OAA46918.1"/>
    </source>
</evidence>
<reference evidence="1 2" key="1">
    <citation type="journal article" date="2016" name="Genome Biol. Evol.">
        <title>Divergent and convergent evolution of fungal pathogenicity.</title>
        <authorList>
            <person name="Shang Y."/>
            <person name="Xiao G."/>
            <person name="Zheng P."/>
            <person name="Cen K."/>
            <person name="Zhan S."/>
            <person name="Wang C."/>
        </authorList>
    </citation>
    <scope>NUCLEOTIDE SEQUENCE [LARGE SCALE GENOMIC DNA]</scope>
    <source>
        <strain evidence="1 2">RCEF 4871</strain>
    </source>
</reference>
<sequence length="136" mass="15395">MSSEQASKQESKPAHTYLTSVPEAIICRRVLHGLAWKPAMHLGRPETHQTHQPAHHRPLRILTAPCDSFPSVWDRVTPAAHERGNLPRQYHDCLHTAQWAPWWLPRSVSTTGSHKILPEHVDHVPASALAELECQH</sequence>
<keyword evidence="2" id="KW-1185">Reference proteome</keyword>
<dbReference type="Proteomes" id="UP000243498">
    <property type="component" value="Unassembled WGS sequence"/>
</dbReference>